<evidence type="ECO:0000313" key="1">
    <source>
        <dbReference type="EMBL" id="TBW72376.1"/>
    </source>
</evidence>
<protein>
    <submittedName>
        <fullName evidence="1">Helix-turn-helix domain-containing protein</fullName>
    </submittedName>
</protein>
<comment type="caution">
    <text evidence="1">The sequence shown here is derived from an EMBL/GenBank/DDBJ whole genome shotgun (WGS) entry which is preliminary data.</text>
</comment>
<name>A0A4Q9WAT4_STALU</name>
<dbReference type="Proteomes" id="UP000293637">
    <property type="component" value="Unassembled WGS sequence"/>
</dbReference>
<dbReference type="RefSeq" id="WP_002492070.1">
    <property type="nucleotide sequence ID" value="NZ_AP021848.1"/>
</dbReference>
<accession>A0A4Q9WAT4</accession>
<organism evidence="1 2">
    <name type="scientific">Staphylococcus lugdunensis</name>
    <dbReference type="NCBI Taxonomy" id="28035"/>
    <lineage>
        <taxon>Bacteria</taxon>
        <taxon>Bacillati</taxon>
        <taxon>Bacillota</taxon>
        <taxon>Bacilli</taxon>
        <taxon>Bacillales</taxon>
        <taxon>Staphylococcaceae</taxon>
        <taxon>Staphylococcus</taxon>
    </lineage>
</organism>
<dbReference type="EMBL" id="SCHB01000003">
    <property type="protein sequence ID" value="TBW72376.1"/>
    <property type="molecule type" value="Genomic_DNA"/>
</dbReference>
<reference evidence="1 2" key="1">
    <citation type="journal article" date="2019" name="Sci. Transl. Med.">
        <title>Quorum sensing between bacterial species on the skin protects against epidermal injury in atopic dermatitis.</title>
        <authorList>
            <person name="Williams M.R."/>
        </authorList>
    </citation>
    <scope>NUCLEOTIDE SEQUENCE [LARGE SCALE GENOMIC DNA]</scope>
    <source>
        <strain evidence="1 2">E7</strain>
    </source>
</reference>
<dbReference type="AlphaFoldDB" id="A0A4Q9WAT4"/>
<gene>
    <name evidence="1" type="ORF">EQ812_05190</name>
</gene>
<sequence length="90" mass="10326">MPRTKLQDFPSKENTVTEPKQVVVKPIMAKPNAIAKLFGISYSSVNRILKEYDKDNKGVEDLYFSLSSTMTVISIDGFREYLSKRHKGWL</sequence>
<evidence type="ECO:0000313" key="2">
    <source>
        <dbReference type="Proteomes" id="UP000293637"/>
    </source>
</evidence>
<dbReference type="GeneID" id="58090697"/>
<proteinExistence type="predicted"/>